<dbReference type="AlphaFoldDB" id="A0A956SE85"/>
<dbReference type="PROSITE" id="PS51257">
    <property type="entry name" value="PROKAR_LIPOPROTEIN"/>
    <property type="match status" value="1"/>
</dbReference>
<feature type="domain" description="Copper-binding protein MbnP-like" evidence="1">
    <location>
        <begin position="38"/>
        <end position="236"/>
    </location>
</feature>
<comment type="caution">
    <text evidence="2">The sequence shown here is derived from an EMBL/GenBank/DDBJ whole genome shotgun (WGS) entry which is preliminary data.</text>
</comment>
<evidence type="ECO:0000313" key="3">
    <source>
        <dbReference type="Proteomes" id="UP000739538"/>
    </source>
</evidence>
<dbReference type="InterPro" id="IPR046863">
    <property type="entry name" value="MbnP-like_dom"/>
</dbReference>
<gene>
    <name evidence="2" type="ORF">KDA27_15775</name>
</gene>
<accession>A0A956SE85</accession>
<organism evidence="2 3">
    <name type="scientific">Eiseniibacteriota bacterium</name>
    <dbReference type="NCBI Taxonomy" id="2212470"/>
    <lineage>
        <taxon>Bacteria</taxon>
        <taxon>Candidatus Eiseniibacteriota</taxon>
    </lineage>
</organism>
<dbReference type="EMBL" id="JAGQHS010000090">
    <property type="protein sequence ID" value="MCA9757265.1"/>
    <property type="molecule type" value="Genomic_DNA"/>
</dbReference>
<dbReference type="Pfam" id="PF20243">
    <property type="entry name" value="MbnP"/>
    <property type="match status" value="1"/>
</dbReference>
<reference evidence="2" key="1">
    <citation type="submission" date="2020-04" db="EMBL/GenBank/DDBJ databases">
        <authorList>
            <person name="Zhang T."/>
        </authorList>
    </citation>
    <scope>NUCLEOTIDE SEQUENCE</scope>
    <source>
        <strain evidence="2">HKST-UBA02</strain>
    </source>
</reference>
<dbReference type="Proteomes" id="UP000739538">
    <property type="component" value="Unassembled WGS sequence"/>
</dbReference>
<sequence>MPSHLRMQLPLTAVVAAFLFVSGCDDDNNPVVPPPSTGTIMIDVEHKVGAADLELGTVQYTNAFGNVYGVYNLEYFLSDFFVMNEDGRQEVNGAHYVRASDETTHTIVVEGVPVGHYHMLGFTFGLDDEDNVTGALSGQSQEVDNMFWPENWGGGYHYMKLEGRFINSEQTESGFATHAGRFRAEGRDESHFVEESLTLHQNVNAGETLHLTLVVDVNKWYEGPNTIDLVTHNAIMNNYDRQVELEQNCSDVFTLLGGGSH</sequence>
<reference evidence="2" key="2">
    <citation type="journal article" date="2021" name="Microbiome">
        <title>Successional dynamics and alternative stable states in a saline activated sludge microbial community over 9 years.</title>
        <authorList>
            <person name="Wang Y."/>
            <person name="Ye J."/>
            <person name="Ju F."/>
            <person name="Liu L."/>
            <person name="Boyd J.A."/>
            <person name="Deng Y."/>
            <person name="Parks D.H."/>
            <person name="Jiang X."/>
            <person name="Yin X."/>
            <person name="Woodcroft B.J."/>
            <person name="Tyson G.W."/>
            <person name="Hugenholtz P."/>
            <person name="Polz M.F."/>
            <person name="Zhang T."/>
        </authorList>
    </citation>
    <scope>NUCLEOTIDE SEQUENCE</scope>
    <source>
        <strain evidence="2">HKST-UBA02</strain>
    </source>
</reference>
<proteinExistence type="predicted"/>
<name>A0A956SE85_UNCEI</name>
<protein>
    <recommendedName>
        <fullName evidence="1">Copper-binding protein MbnP-like domain-containing protein</fullName>
    </recommendedName>
</protein>
<evidence type="ECO:0000259" key="1">
    <source>
        <dbReference type="Pfam" id="PF20243"/>
    </source>
</evidence>
<evidence type="ECO:0000313" key="2">
    <source>
        <dbReference type="EMBL" id="MCA9757265.1"/>
    </source>
</evidence>